<dbReference type="AlphaFoldDB" id="A0A7W7IF82"/>
<dbReference type="Proteomes" id="UP001501427">
    <property type="component" value="Unassembled WGS sequence"/>
</dbReference>
<sequence length="257" mass="28782">MLFYRAALDLSRPTLTFVTGLVRDHRDQIGSRWRALSPERQALLVLVHLRRNDTFARLAAAFGIGAATAHRYVTEFIALLADQAPDLREAIRTCQRKAFVILDGTLAPIDRLSGPNDRLYYSGKHHRHGVNIQFLTDPNGELIWASPTLPGSTHDLTAARTHGIIHALTSRAIACYADKAYVRADGAIGTPYKRKKRRKPGKRKKRRKPGKRKKLFNQYHAKVRALGEQGAAILKGWHILRKARCSPSLQAAADRGM</sequence>
<evidence type="ECO:0000256" key="2">
    <source>
        <dbReference type="ARBA" id="ARBA00022723"/>
    </source>
</evidence>
<evidence type="ECO:0000313" key="6">
    <source>
        <dbReference type="EMBL" id="GAA0575644.1"/>
    </source>
</evidence>
<name>A0A7W7IF82_9ACTN</name>
<evidence type="ECO:0000259" key="4">
    <source>
        <dbReference type="Pfam" id="PF13359"/>
    </source>
</evidence>
<dbReference type="EMBL" id="JACHMV010000001">
    <property type="protein sequence ID" value="MBB4775874.1"/>
    <property type="molecule type" value="Genomic_DNA"/>
</dbReference>
<feature type="domain" description="DDE Tnp4" evidence="4">
    <location>
        <begin position="102"/>
        <end position="242"/>
    </location>
</feature>
<reference evidence="9" key="2">
    <citation type="journal article" date="2019" name="Int. J. Syst. Evol. Microbiol.">
        <title>The Global Catalogue of Microorganisms (GCM) 10K type strain sequencing project: providing services to taxonomists for standard genome sequencing and annotation.</title>
        <authorList>
            <consortium name="The Broad Institute Genomics Platform"/>
            <consortium name="The Broad Institute Genome Sequencing Center for Infectious Disease"/>
            <person name="Wu L."/>
            <person name="Ma J."/>
        </authorList>
    </citation>
    <scope>NUCLEOTIDE SEQUENCE [LARGE SCALE GENOMIC DNA]</scope>
    <source>
        <strain evidence="9">JCM 10667</strain>
    </source>
</reference>
<evidence type="ECO:0000313" key="8">
    <source>
        <dbReference type="Proteomes" id="UP000549343"/>
    </source>
</evidence>
<keyword evidence="9" id="KW-1185">Reference proteome</keyword>
<dbReference type="GO" id="GO:0046872">
    <property type="term" value="F:metal ion binding"/>
    <property type="evidence" value="ECO:0007669"/>
    <property type="project" value="UniProtKB-KW"/>
</dbReference>
<comment type="caution">
    <text evidence="7">The sequence shown here is derived from an EMBL/GenBank/DDBJ whole genome shotgun (WGS) entry which is preliminary data.</text>
</comment>
<evidence type="ECO:0000256" key="3">
    <source>
        <dbReference type="SAM" id="MobiDB-lite"/>
    </source>
</evidence>
<feature type="domain" description="Transposase Helix-turn-helix" evidence="5">
    <location>
        <begin position="35"/>
        <end position="85"/>
    </location>
</feature>
<evidence type="ECO:0000313" key="9">
    <source>
        <dbReference type="Proteomes" id="UP001501427"/>
    </source>
</evidence>
<dbReference type="Pfam" id="PF13359">
    <property type="entry name" value="DDE_Tnp_4"/>
    <property type="match status" value="1"/>
</dbReference>
<protein>
    <submittedName>
        <fullName evidence="6">Transposase family protein</fullName>
    </submittedName>
</protein>
<evidence type="ECO:0000313" key="7">
    <source>
        <dbReference type="EMBL" id="MBB4775874.1"/>
    </source>
</evidence>
<feature type="region of interest" description="Disordered" evidence="3">
    <location>
        <begin position="192"/>
        <end position="214"/>
    </location>
</feature>
<dbReference type="InterPro" id="IPR027805">
    <property type="entry name" value="Transposase_HTH_dom"/>
</dbReference>
<accession>A0A7W7IF82</accession>
<evidence type="ECO:0000259" key="5">
    <source>
        <dbReference type="Pfam" id="PF13613"/>
    </source>
</evidence>
<dbReference type="RefSeq" id="WP_184885409.1">
    <property type="nucleotide sequence ID" value="NZ_BAAAHD010000040.1"/>
</dbReference>
<proteinExistence type="predicted"/>
<dbReference type="Pfam" id="PF13613">
    <property type="entry name" value="HTH_Tnp_4"/>
    <property type="match status" value="1"/>
</dbReference>
<reference evidence="7 8" key="3">
    <citation type="submission" date="2020-08" db="EMBL/GenBank/DDBJ databases">
        <title>Sequencing the genomes of 1000 actinobacteria strains.</title>
        <authorList>
            <person name="Klenk H.-P."/>
        </authorList>
    </citation>
    <scope>NUCLEOTIDE SEQUENCE [LARGE SCALE GENOMIC DNA]</scope>
    <source>
        <strain evidence="7 8">DSM 44772</strain>
    </source>
</reference>
<dbReference type="InterPro" id="IPR027806">
    <property type="entry name" value="HARBI1_dom"/>
</dbReference>
<reference evidence="6" key="4">
    <citation type="submission" date="2023-12" db="EMBL/GenBank/DDBJ databases">
        <authorList>
            <person name="Sun Q."/>
            <person name="Inoue M."/>
        </authorList>
    </citation>
    <scope>NUCLEOTIDE SEQUENCE</scope>
    <source>
        <strain evidence="6">JCM 10667</strain>
    </source>
</reference>
<evidence type="ECO:0000256" key="1">
    <source>
        <dbReference type="ARBA" id="ARBA00001968"/>
    </source>
</evidence>
<gene>
    <name evidence="7" type="ORF">F4557_004292</name>
    <name evidence="6" type="ORF">GCM10009546_42690</name>
</gene>
<keyword evidence="2" id="KW-0479">Metal-binding</keyword>
<dbReference type="EMBL" id="BAAAHD010000040">
    <property type="protein sequence ID" value="GAA0575644.1"/>
    <property type="molecule type" value="Genomic_DNA"/>
</dbReference>
<comment type="cofactor">
    <cofactor evidence="1">
        <name>a divalent metal cation</name>
        <dbReference type="ChEBI" id="CHEBI:60240"/>
    </cofactor>
</comment>
<organism evidence="7 8">
    <name type="scientific">Actinomadura livida</name>
    <dbReference type="NCBI Taxonomy" id="79909"/>
    <lineage>
        <taxon>Bacteria</taxon>
        <taxon>Bacillati</taxon>
        <taxon>Actinomycetota</taxon>
        <taxon>Actinomycetes</taxon>
        <taxon>Streptosporangiales</taxon>
        <taxon>Thermomonosporaceae</taxon>
        <taxon>Actinomadura</taxon>
    </lineage>
</organism>
<dbReference type="Proteomes" id="UP000549343">
    <property type="component" value="Unassembled WGS sequence"/>
</dbReference>
<reference evidence="6" key="1">
    <citation type="journal article" date="2014" name="Int. J. Syst. Evol. Microbiol.">
        <title>Complete genome of a new Firmicutes species belonging to the dominant human colonic microbiota ('Ruminococcus bicirculans') reveals two chromosomes and a selective capacity to utilize plant glucans.</title>
        <authorList>
            <consortium name="NISC Comparative Sequencing Program"/>
            <person name="Wegmann U."/>
            <person name="Louis P."/>
            <person name="Goesmann A."/>
            <person name="Henrissat B."/>
            <person name="Duncan S.H."/>
            <person name="Flint H.J."/>
        </authorList>
    </citation>
    <scope>NUCLEOTIDE SEQUENCE</scope>
    <source>
        <strain evidence="6">JCM 10667</strain>
    </source>
</reference>